<evidence type="ECO:0000313" key="6">
    <source>
        <dbReference type="EMBL" id="GBG09065.1"/>
    </source>
</evidence>
<keyword evidence="7" id="KW-1185">Reference proteome</keyword>
<dbReference type="SUPFAM" id="SSF49785">
    <property type="entry name" value="Galactose-binding domain-like"/>
    <property type="match status" value="1"/>
</dbReference>
<feature type="domain" description="Alpha-L-rhamnosidase C-terminal" evidence="4">
    <location>
        <begin position="922"/>
        <end position="993"/>
    </location>
</feature>
<dbReference type="Gene3D" id="2.60.120.260">
    <property type="entry name" value="Galactose-binding domain-like"/>
    <property type="match status" value="3"/>
</dbReference>
<dbReference type="InterPro" id="IPR048653">
    <property type="entry name" value="RhaB_D2"/>
</dbReference>
<dbReference type="GO" id="GO:0005975">
    <property type="term" value="P:carbohydrate metabolic process"/>
    <property type="evidence" value="ECO:0007669"/>
    <property type="project" value="InterPro"/>
</dbReference>
<reference evidence="6 7" key="1">
    <citation type="submission" date="2017-08" db="EMBL/GenBank/DDBJ databases">
        <title>Substantial Increase in Enzyme Production by Combined Drug-Resistance Mutations in Paenibacillus agaridevorans.</title>
        <authorList>
            <person name="Tanaka Y."/>
            <person name="Funane K."/>
            <person name="Hosaka T."/>
            <person name="Shiwa Y."/>
            <person name="Fujita N."/>
            <person name="Miyazaki T."/>
            <person name="Yoshikawa H."/>
            <person name="Murakami K."/>
            <person name="Kasahara K."/>
            <person name="Inaoka T."/>
            <person name="Hiraga Y."/>
            <person name="Ochi K."/>
        </authorList>
    </citation>
    <scope>NUCLEOTIDE SEQUENCE [LARGE SCALE GENOMIC DNA]</scope>
    <source>
        <strain evidence="6 7">T-3040</strain>
    </source>
</reference>
<sequence>MTGVLKEGAWKAKWIWGGEEESPRNEWRWFRHSFDYPAGLSPDAKATLWITADSRYEIYVNGKRIGRGPARYYPSTIFYDAYEVGHLLRKGERNTIAVQVMHFGISNFYYLRGRGGLLAELSVSPKSGEPQTLAATDGEWRTSRHGGHGRGISRMSCQQAFAERIDARQYDANWSSNDYDDRAWASADVIGEVGMEPWTSPQPRDIPFLTEEPVLPVSVLSLNRVQPYRLTAFIDNYALMKPQGQENANPLCYAGAFATTLRLQEEAEVRIMLNVGGFDIGNEVRGTLRIGNEILEAELAPPLRHFRTTLPVGDHLLLYTAFGPDHGGMQRIGIDCDKPIEWLQPLAARDGLIATGEPLMDETASTWREQAASQFASIGSLGAFTIVDFEDQSELFSEWKAASSALSEAVAECATLEELAGRGFPAKPIPYLYANDEDAFAPQFAKRVSEPYAVPLSLAQAAVSSADPGIVPVFADGDTEFTLDFGKEWSGYLEFELEAEPGVTIDWYGVEYRKGDYVQHTYGLDHTLRYITGEGCQRYTSPIRRGFRYLIVTVRGATKPVRIHDVRVLQSNFPAPQIGAFQSSDAKLNEIWEMARHTTKLCMEDTFVDCPAYEQTFWVGDSRNEALVGYYLFGGTELAERCLRLVPGSAFQTPLYVDQVPSGWTSVIPNWTFFWAAACVEYAEHAGDRKFGAEMLPHILFTLRHYAERLNGDGLLEIKGWNLLDWAPIDQPNDGVVTHQNLLFAQVLRQTAGLIAWAGGAKEDGRWCEETAAKLAEAINGHLWSAERGAYLDCIHVDGRRSDIFSMQTQVMALLSGVAEGERKGRLTGYLADTPNGFVEIGSPFMSFFYYEALMKEEGNVTRMLEDMRYNYGFMIDNGATTCWEMYGHTTMNRANENDLTRSHCHAWSAAPGYFLGAYVLGVRAAAPGWTKVVIEPQTGDLDWARGAVPLPDGGKVEVAWTASEGGISTLEIVAPDGVELDIRVPAACEVSTKRMKSLQM</sequence>
<proteinExistence type="predicted"/>
<protein>
    <submittedName>
        <fullName evidence="6">Alpha-L-rhamnosidase</fullName>
    </submittedName>
</protein>
<dbReference type="InterPro" id="IPR012341">
    <property type="entry name" value="6hp_glycosidase-like_sf"/>
</dbReference>
<dbReference type="Pfam" id="PF17390">
    <property type="entry name" value="Bac_rhamnosid_C"/>
    <property type="match status" value="1"/>
</dbReference>
<dbReference type="Pfam" id="PF08531">
    <property type="entry name" value="Bac_rhamnosid_N"/>
    <property type="match status" value="1"/>
</dbReference>
<gene>
    <name evidence="6" type="ORF">PAT3040_03690</name>
</gene>
<evidence type="ECO:0000259" key="5">
    <source>
        <dbReference type="Pfam" id="PF21557"/>
    </source>
</evidence>
<dbReference type="PANTHER" id="PTHR34987:SF2">
    <property type="entry name" value="B, PUTATIVE (AFU_ORTHOLOGUE AFUA_7G05040)-RELATED"/>
    <property type="match status" value="1"/>
</dbReference>
<dbReference type="InterPro" id="IPR013737">
    <property type="entry name" value="Bac_rhamnosid_N"/>
</dbReference>
<dbReference type="Pfam" id="PF05592">
    <property type="entry name" value="Bac_rhamnosid"/>
    <property type="match status" value="1"/>
</dbReference>
<dbReference type="InterPro" id="IPR035396">
    <property type="entry name" value="Bac_rhamnosid6H"/>
</dbReference>
<dbReference type="Gene3D" id="2.60.420.10">
    <property type="entry name" value="Maltose phosphorylase, domain 3"/>
    <property type="match status" value="1"/>
</dbReference>
<dbReference type="Pfam" id="PF21557">
    <property type="entry name" value="RhaB_D2"/>
    <property type="match status" value="1"/>
</dbReference>
<evidence type="ECO:0000259" key="4">
    <source>
        <dbReference type="Pfam" id="PF17390"/>
    </source>
</evidence>
<dbReference type="InterPro" id="IPR008979">
    <property type="entry name" value="Galactose-bd-like_sf"/>
</dbReference>
<dbReference type="Pfam" id="PF17389">
    <property type="entry name" value="Bac_rhamnosid6H"/>
    <property type="match status" value="1"/>
</dbReference>
<dbReference type="AlphaFoldDB" id="A0A2R5ESG2"/>
<evidence type="ECO:0000313" key="7">
    <source>
        <dbReference type="Proteomes" id="UP000245202"/>
    </source>
</evidence>
<feature type="domain" description="Bacterial alpha-L-rhamnosidase N-terminal" evidence="2">
    <location>
        <begin position="44"/>
        <end position="189"/>
    </location>
</feature>
<accession>A0A2R5ESG2</accession>
<dbReference type="PANTHER" id="PTHR34987">
    <property type="entry name" value="C, PUTATIVE (AFU_ORTHOLOGUE AFUA_3G02880)-RELATED"/>
    <property type="match status" value="1"/>
</dbReference>
<dbReference type="EMBL" id="BDQX01000192">
    <property type="protein sequence ID" value="GBG09065.1"/>
    <property type="molecule type" value="Genomic_DNA"/>
</dbReference>
<evidence type="ECO:0000259" key="1">
    <source>
        <dbReference type="Pfam" id="PF05592"/>
    </source>
</evidence>
<comment type="caution">
    <text evidence="6">The sequence shown here is derived from an EMBL/GenBank/DDBJ whole genome shotgun (WGS) entry which is preliminary data.</text>
</comment>
<evidence type="ECO:0000259" key="2">
    <source>
        <dbReference type="Pfam" id="PF08531"/>
    </source>
</evidence>
<dbReference type="InterPro" id="IPR035398">
    <property type="entry name" value="Bac_rhamnosid_C"/>
</dbReference>
<name>A0A2R5ESG2_9BACL</name>
<dbReference type="InterPro" id="IPR008902">
    <property type="entry name" value="Rhamnosid_concanavalin"/>
</dbReference>
<feature type="domain" description="Alpha-L-rhamnosidase" evidence="5">
    <location>
        <begin position="231"/>
        <end position="419"/>
    </location>
</feature>
<dbReference type="Gene3D" id="1.50.10.10">
    <property type="match status" value="1"/>
</dbReference>
<organism evidence="6 7">
    <name type="scientific">Paenibacillus agaridevorans</name>
    <dbReference type="NCBI Taxonomy" id="171404"/>
    <lineage>
        <taxon>Bacteria</taxon>
        <taxon>Bacillati</taxon>
        <taxon>Bacillota</taxon>
        <taxon>Bacilli</taxon>
        <taxon>Bacillales</taxon>
        <taxon>Paenibacillaceae</taxon>
        <taxon>Paenibacillus</taxon>
    </lineage>
</organism>
<dbReference type="Proteomes" id="UP000245202">
    <property type="component" value="Unassembled WGS sequence"/>
</dbReference>
<dbReference type="InterPro" id="IPR008928">
    <property type="entry name" value="6-hairpin_glycosidase_sf"/>
</dbReference>
<dbReference type="RefSeq" id="WP_108993881.1">
    <property type="nucleotide sequence ID" value="NZ_BDQX01000192.1"/>
</dbReference>
<feature type="domain" description="Alpha-L-rhamnosidase concanavalin-like" evidence="1">
    <location>
        <begin position="478"/>
        <end position="561"/>
    </location>
</feature>
<evidence type="ECO:0000259" key="3">
    <source>
        <dbReference type="Pfam" id="PF17389"/>
    </source>
</evidence>
<feature type="domain" description="Alpha-L-rhamnosidase six-hairpin glycosidase" evidence="3">
    <location>
        <begin position="577"/>
        <end position="920"/>
    </location>
</feature>
<dbReference type="SUPFAM" id="SSF48208">
    <property type="entry name" value="Six-hairpin glycosidases"/>
    <property type="match status" value="1"/>
</dbReference>